<sequence>MQSQDITTNDSESIAKLLSGSGYSDKAIKYFLEKADMGSLPDADQVTELTGPCGDTMKIYLKIEDGRIKNAKMRVLGCAGAVASAMAAMELIKSKTIDSALAIKDRDIYNLLGEIPDQKQDCIRLTIKILQKAIEEYKSNNINNQQGE</sequence>
<gene>
    <name evidence="2" type="ORF">H8D96_11090</name>
</gene>
<dbReference type="GO" id="GO:0051536">
    <property type="term" value="F:iron-sulfur cluster binding"/>
    <property type="evidence" value="ECO:0007669"/>
    <property type="project" value="InterPro"/>
</dbReference>
<dbReference type="EMBL" id="JACNIG010000226">
    <property type="protein sequence ID" value="MBC8432452.1"/>
    <property type="molecule type" value="Genomic_DNA"/>
</dbReference>
<feature type="domain" description="NIF system FeS cluster assembly NifU N-terminal" evidence="1">
    <location>
        <begin position="23"/>
        <end position="141"/>
    </location>
</feature>
<evidence type="ECO:0000259" key="1">
    <source>
        <dbReference type="Pfam" id="PF01592"/>
    </source>
</evidence>
<reference evidence="2 3" key="1">
    <citation type="submission" date="2020-08" db="EMBL/GenBank/DDBJ databases">
        <title>Bridging the membrane lipid divide: bacteria of the FCB group superphylum have the potential to synthesize archaeal ether lipids.</title>
        <authorList>
            <person name="Villanueva L."/>
            <person name="Von Meijenfeldt F.A.B."/>
            <person name="Westbye A.B."/>
            <person name="Yadav S."/>
            <person name="Hopmans E.C."/>
            <person name="Dutilh B.E."/>
            <person name="Sinninghe Damste J.S."/>
        </authorList>
    </citation>
    <scope>NUCLEOTIDE SEQUENCE [LARGE SCALE GENOMIC DNA]</scope>
    <source>
        <strain evidence="2">NIOZ-UU17</strain>
    </source>
</reference>
<dbReference type="PANTHER" id="PTHR10093">
    <property type="entry name" value="IRON-SULFUR CLUSTER ASSEMBLY ENZYME NIFU HOMOLOG"/>
    <property type="match status" value="1"/>
</dbReference>
<dbReference type="CDD" id="cd06664">
    <property type="entry name" value="IscU_like"/>
    <property type="match status" value="1"/>
</dbReference>
<comment type="caution">
    <text evidence="2">The sequence shown here is derived from an EMBL/GenBank/DDBJ whole genome shotgun (WGS) entry which is preliminary data.</text>
</comment>
<dbReference type="SUPFAM" id="SSF82649">
    <property type="entry name" value="SufE/NifU"/>
    <property type="match status" value="1"/>
</dbReference>
<proteinExistence type="predicted"/>
<dbReference type="Proteomes" id="UP000605201">
    <property type="component" value="Unassembled WGS sequence"/>
</dbReference>
<dbReference type="Gene3D" id="3.90.1010.10">
    <property type="match status" value="1"/>
</dbReference>
<protein>
    <submittedName>
        <fullName evidence="2">Iron-sulfur cluster assembly scaffold protein</fullName>
    </submittedName>
</protein>
<dbReference type="GO" id="GO:0016226">
    <property type="term" value="P:iron-sulfur cluster assembly"/>
    <property type="evidence" value="ECO:0007669"/>
    <property type="project" value="InterPro"/>
</dbReference>
<dbReference type="Pfam" id="PF01592">
    <property type="entry name" value="NifU_N"/>
    <property type="match status" value="1"/>
</dbReference>
<evidence type="ECO:0000313" key="3">
    <source>
        <dbReference type="Proteomes" id="UP000605201"/>
    </source>
</evidence>
<organism evidence="2 3">
    <name type="scientific">Candidatus Desulfatibia vada</name>
    <dbReference type="NCBI Taxonomy" id="2841696"/>
    <lineage>
        <taxon>Bacteria</taxon>
        <taxon>Pseudomonadati</taxon>
        <taxon>Thermodesulfobacteriota</taxon>
        <taxon>Desulfobacteria</taxon>
        <taxon>Desulfobacterales</taxon>
        <taxon>Desulfobacterales incertae sedis</taxon>
        <taxon>Candidatus Desulfatibia</taxon>
    </lineage>
</organism>
<evidence type="ECO:0000313" key="2">
    <source>
        <dbReference type="EMBL" id="MBC8432452.1"/>
    </source>
</evidence>
<name>A0A8J6P310_9BACT</name>
<dbReference type="GO" id="GO:0005506">
    <property type="term" value="F:iron ion binding"/>
    <property type="evidence" value="ECO:0007669"/>
    <property type="project" value="InterPro"/>
</dbReference>
<accession>A0A8J6P310</accession>
<dbReference type="InterPro" id="IPR002871">
    <property type="entry name" value="NIF_FeS_clus_asmbl_NifU_N"/>
</dbReference>
<dbReference type="AlphaFoldDB" id="A0A8J6P310"/>